<reference evidence="1" key="1">
    <citation type="submission" date="2021-08" db="EMBL/GenBank/DDBJ databases">
        <title>The first chromosome-level gecko genome reveals the dynamic sex chromosomes of Neotropical dwarf geckos (Sphaerodactylidae: Sphaerodactylus).</title>
        <authorList>
            <person name="Pinto B.J."/>
            <person name="Keating S.E."/>
            <person name="Gamble T."/>
        </authorList>
    </citation>
    <scope>NUCLEOTIDE SEQUENCE</scope>
    <source>
        <strain evidence="1">TG3544</strain>
    </source>
</reference>
<protein>
    <submittedName>
        <fullName evidence="1">Uncharacterized protein</fullName>
    </submittedName>
</protein>
<name>A0ACB8FWS0_9SAUR</name>
<proteinExistence type="predicted"/>
<sequence length="100" mass="10738">MSEGMQLPGGGGKVSAIFKQGLGFSLLAECIVGIIAALDSMESLWSPLFTTAALSKLLCVCVCVCVACAHYEHPCQREKGSRVLGRIALRVLRCQEHFPK</sequence>
<evidence type="ECO:0000313" key="2">
    <source>
        <dbReference type="Proteomes" id="UP000827872"/>
    </source>
</evidence>
<accession>A0ACB8FWS0</accession>
<comment type="caution">
    <text evidence="1">The sequence shown here is derived from an EMBL/GenBank/DDBJ whole genome shotgun (WGS) entry which is preliminary data.</text>
</comment>
<organism evidence="1 2">
    <name type="scientific">Sphaerodactylus townsendi</name>
    <dbReference type="NCBI Taxonomy" id="933632"/>
    <lineage>
        <taxon>Eukaryota</taxon>
        <taxon>Metazoa</taxon>
        <taxon>Chordata</taxon>
        <taxon>Craniata</taxon>
        <taxon>Vertebrata</taxon>
        <taxon>Euteleostomi</taxon>
        <taxon>Lepidosauria</taxon>
        <taxon>Squamata</taxon>
        <taxon>Bifurcata</taxon>
        <taxon>Gekkota</taxon>
        <taxon>Sphaerodactylidae</taxon>
        <taxon>Sphaerodactylus</taxon>
    </lineage>
</organism>
<dbReference type="Proteomes" id="UP000827872">
    <property type="component" value="Linkage Group LG13"/>
</dbReference>
<evidence type="ECO:0000313" key="1">
    <source>
        <dbReference type="EMBL" id="KAH8011636.1"/>
    </source>
</evidence>
<dbReference type="EMBL" id="CM037626">
    <property type="protein sequence ID" value="KAH8011636.1"/>
    <property type="molecule type" value="Genomic_DNA"/>
</dbReference>
<keyword evidence="2" id="KW-1185">Reference proteome</keyword>
<gene>
    <name evidence="1" type="ORF">K3G42_004323</name>
</gene>